<evidence type="ECO:0000313" key="2">
    <source>
        <dbReference type="EMBL" id="SCB25670.1"/>
    </source>
</evidence>
<feature type="domain" description="Glycosyltransferase 2-like" evidence="1">
    <location>
        <begin position="6"/>
        <end position="134"/>
    </location>
</feature>
<protein>
    <submittedName>
        <fullName evidence="2">Glycosyl transferase family 2</fullName>
    </submittedName>
</protein>
<gene>
    <name evidence="2" type="ORF">GA0061098_100461</name>
</gene>
<dbReference type="InterPro" id="IPR029044">
    <property type="entry name" value="Nucleotide-diphossugar_trans"/>
</dbReference>
<dbReference type="AlphaFoldDB" id="A0A1C3VCX7"/>
<sequence length="330" mass="36112">MTSVDVVVPCFRYGHFLRECVESVLTQSDPELRVLIIDDASPDNTAEVAQELVGSDPRANYRRHTSNQGLIATANEGIAWVRADYMLLLSADDYLLPGALKRSADLMDDHPSVAFTFGGAVVLDQRGERSRHRTGVGSRTHVLSGRDFVALSGARNIVLSPTVVVRTSLQKRVGGYLADLPYASDMEMWLRLAAHGDVGVIAADQAVYRSHSANMSGEPSREQDLLQRKAAIEHFLNSCAARLTNADDLRAWLIHMLALEAIGCASAAFNEGATESSARLSQLAVSIDPSVQGTPRWCFLACKKALGSRGWLLVRPSVEWLRSIFHNGRR</sequence>
<dbReference type="RefSeq" id="WP_091956091.1">
    <property type="nucleotide sequence ID" value="NZ_FMAI01000004.1"/>
</dbReference>
<proteinExistence type="predicted"/>
<dbReference type="PANTHER" id="PTHR43685:SF11">
    <property type="entry name" value="GLYCOSYLTRANSFERASE TAGX-RELATED"/>
    <property type="match status" value="1"/>
</dbReference>
<dbReference type="InterPro" id="IPR050834">
    <property type="entry name" value="Glycosyltransf_2"/>
</dbReference>
<dbReference type="Proteomes" id="UP000199184">
    <property type="component" value="Unassembled WGS sequence"/>
</dbReference>
<dbReference type="EMBL" id="FMAI01000004">
    <property type="protein sequence ID" value="SCB25670.1"/>
    <property type="molecule type" value="Genomic_DNA"/>
</dbReference>
<dbReference type="GO" id="GO:0016740">
    <property type="term" value="F:transferase activity"/>
    <property type="evidence" value="ECO:0007669"/>
    <property type="project" value="UniProtKB-KW"/>
</dbReference>
<accession>A0A1C3VCX7</accession>
<organism evidence="2 3">
    <name type="scientific">Bradyrhizobium shewense</name>
    <dbReference type="NCBI Taxonomy" id="1761772"/>
    <lineage>
        <taxon>Bacteria</taxon>
        <taxon>Pseudomonadati</taxon>
        <taxon>Pseudomonadota</taxon>
        <taxon>Alphaproteobacteria</taxon>
        <taxon>Hyphomicrobiales</taxon>
        <taxon>Nitrobacteraceae</taxon>
        <taxon>Bradyrhizobium</taxon>
    </lineage>
</organism>
<dbReference type="PANTHER" id="PTHR43685">
    <property type="entry name" value="GLYCOSYLTRANSFERASE"/>
    <property type="match status" value="1"/>
</dbReference>
<reference evidence="3" key="1">
    <citation type="submission" date="2016-08" db="EMBL/GenBank/DDBJ databases">
        <authorList>
            <person name="Varghese N."/>
            <person name="Submissions Spin"/>
        </authorList>
    </citation>
    <scope>NUCLEOTIDE SEQUENCE [LARGE SCALE GENOMIC DNA]</scope>
    <source>
        <strain evidence="3">ERR11</strain>
    </source>
</reference>
<evidence type="ECO:0000313" key="3">
    <source>
        <dbReference type="Proteomes" id="UP000199184"/>
    </source>
</evidence>
<dbReference type="InterPro" id="IPR001173">
    <property type="entry name" value="Glyco_trans_2-like"/>
</dbReference>
<keyword evidence="3" id="KW-1185">Reference proteome</keyword>
<dbReference type="Pfam" id="PF00535">
    <property type="entry name" value="Glycos_transf_2"/>
    <property type="match status" value="1"/>
</dbReference>
<dbReference type="SUPFAM" id="SSF53448">
    <property type="entry name" value="Nucleotide-diphospho-sugar transferases"/>
    <property type="match status" value="1"/>
</dbReference>
<dbReference type="Gene3D" id="3.90.550.10">
    <property type="entry name" value="Spore Coat Polysaccharide Biosynthesis Protein SpsA, Chain A"/>
    <property type="match status" value="1"/>
</dbReference>
<keyword evidence="2" id="KW-0808">Transferase</keyword>
<evidence type="ECO:0000259" key="1">
    <source>
        <dbReference type="Pfam" id="PF00535"/>
    </source>
</evidence>
<name>A0A1C3VCX7_9BRAD</name>